<reference evidence="2 3" key="1">
    <citation type="submission" date="2024-05" db="EMBL/GenBank/DDBJ databases">
        <authorList>
            <person name="Liu Q."/>
            <person name="Xin Y.-H."/>
        </authorList>
    </citation>
    <scope>NUCLEOTIDE SEQUENCE [LARGE SCALE GENOMIC DNA]</scope>
    <source>
        <strain evidence="2 3">CGMCC 1.10181</strain>
    </source>
</reference>
<keyword evidence="3" id="KW-1185">Reference proteome</keyword>
<feature type="region of interest" description="Disordered" evidence="1">
    <location>
        <begin position="490"/>
        <end position="509"/>
    </location>
</feature>
<gene>
    <name evidence="2" type="ORF">ABC974_07505</name>
</gene>
<protein>
    <submittedName>
        <fullName evidence="2">Terminase</fullName>
    </submittedName>
</protein>
<accession>A0ABU9Y0Y1</accession>
<evidence type="ECO:0000313" key="3">
    <source>
        <dbReference type="Proteomes" id="UP001419910"/>
    </source>
</evidence>
<feature type="compositionally biased region" description="Basic and acidic residues" evidence="1">
    <location>
        <begin position="492"/>
        <end position="509"/>
    </location>
</feature>
<sequence>MTGRTAPQPDPQSTLAGDIAAFTHDPLGHVLYAYPWGEGVLAGETGPRQWQRAVLEAIGTHLADPATRWHPCRIARASGHGIGKSALIGMVVKWALDTCEDARIIITANTESQLLTKTSPEISKWSRLSVTADWFTPTATALVSTQKGHERGWRADLVTWSTNNTEAFAGLHNKGKRIVLIFDEASGIDAKVWEVALGALTDEQTEIIFLAFGNPTQGTGTFRTLFGRHRSLWNTAQIDSRTVEGTNKAYLDELVDTYGLDSDIVKVRVLGQFPSASSMQFIDRASVAAARARLPGGALGTDPVIFGVDCARFGDDHSTLAIRCGRDARTRPWQRWHQRDSMTLAGDIALAAARWKPDAIFVDAGNIGAGVVDRLRQLGVENVFEVWFGNNRVREAQWIGGTRIRVANKRAEMWTNMRHWLESGCIPDHQGLEDDLTGPEYGFDADQAVRLEEKKHMKGRGLASPDDADALACTFAEPVMPRTVPGWLDPARYPENRRAEEEDLYRDIR</sequence>
<organism evidence="2 3">
    <name type="scientific">Sphingomonas oligophenolica</name>
    <dbReference type="NCBI Taxonomy" id="301154"/>
    <lineage>
        <taxon>Bacteria</taxon>
        <taxon>Pseudomonadati</taxon>
        <taxon>Pseudomonadota</taxon>
        <taxon>Alphaproteobacteria</taxon>
        <taxon>Sphingomonadales</taxon>
        <taxon>Sphingomonadaceae</taxon>
        <taxon>Sphingomonas</taxon>
    </lineage>
</organism>
<evidence type="ECO:0000256" key="1">
    <source>
        <dbReference type="SAM" id="MobiDB-lite"/>
    </source>
</evidence>
<dbReference type="RefSeq" id="WP_343887236.1">
    <property type="nucleotide sequence ID" value="NZ_BAAAEH010000002.1"/>
</dbReference>
<comment type="caution">
    <text evidence="2">The sequence shown here is derived from an EMBL/GenBank/DDBJ whole genome shotgun (WGS) entry which is preliminary data.</text>
</comment>
<dbReference type="EMBL" id="JBDIME010000004">
    <property type="protein sequence ID" value="MEN2789464.1"/>
    <property type="molecule type" value="Genomic_DNA"/>
</dbReference>
<dbReference type="Gene3D" id="3.30.420.240">
    <property type="match status" value="1"/>
</dbReference>
<proteinExistence type="predicted"/>
<dbReference type="Proteomes" id="UP001419910">
    <property type="component" value="Unassembled WGS sequence"/>
</dbReference>
<dbReference type="Gene3D" id="3.40.50.300">
    <property type="entry name" value="P-loop containing nucleotide triphosphate hydrolases"/>
    <property type="match status" value="1"/>
</dbReference>
<evidence type="ECO:0000313" key="2">
    <source>
        <dbReference type="EMBL" id="MEN2789464.1"/>
    </source>
</evidence>
<name>A0ABU9Y0Y1_9SPHN</name>
<dbReference type="InterPro" id="IPR027417">
    <property type="entry name" value="P-loop_NTPase"/>
</dbReference>